<dbReference type="InterPro" id="IPR056122">
    <property type="entry name" value="DUF7705"/>
</dbReference>
<dbReference type="AlphaFoldDB" id="A0AA86S3D7"/>
<organism evidence="3 4">
    <name type="scientific">Sphenostylis stenocarpa</name>
    <dbReference type="NCBI Taxonomy" id="92480"/>
    <lineage>
        <taxon>Eukaryota</taxon>
        <taxon>Viridiplantae</taxon>
        <taxon>Streptophyta</taxon>
        <taxon>Embryophyta</taxon>
        <taxon>Tracheophyta</taxon>
        <taxon>Spermatophyta</taxon>
        <taxon>Magnoliopsida</taxon>
        <taxon>eudicotyledons</taxon>
        <taxon>Gunneridae</taxon>
        <taxon>Pentapetalae</taxon>
        <taxon>rosids</taxon>
        <taxon>fabids</taxon>
        <taxon>Fabales</taxon>
        <taxon>Fabaceae</taxon>
        <taxon>Papilionoideae</taxon>
        <taxon>50 kb inversion clade</taxon>
        <taxon>NPAAA clade</taxon>
        <taxon>indigoferoid/millettioid clade</taxon>
        <taxon>Phaseoleae</taxon>
        <taxon>Sphenostylis</taxon>
    </lineage>
</organism>
<dbReference type="Gramene" id="rna-AYBTSS11_LOCUS2486">
    <property type="protein sequence ID" value="CAJ1873356.1"/>
    <property type="gene ID" value="gene-AYBTSS11_LOCUS2486"/>
</dbReference>
<protein>
    <recommendedName>
        <fullName evidence="2">DUF7705 domain-containing protein</fullName>
    </recommendedName>
</protein>
<feature type="domain" description="DUF7705" evidence="2">
    <location>
        <begin position="94"/>
        <end position="131"/>
    </location>
</feature>
<name>A0AA86S3D7_9FABA</name>
<sequence>MASFSSTPHGRDFQSQIPSTSGKRHSHGCGSKICAHCERPGHTIDTCYRKHGFSPQMQNSQFAHHVHTPDEIDEGDDGATVLSQAYGIDEYFKNFHTVLPDVIWGSYEYPSERGDGWVGDPRTWELDVGGFPVDSTSIRPLGRKDIDCHHNATDPLVALQKVKRIIK</sequence>
<evidence type="ECO:0000259" key="2">
    <source>
        <dbReference type="Pfam" id="PF24804"/>
    </source>
</evidence>
<feature type="region of interest" description="Disordered" evidence="1">
    <location>
        <begin position="1"/>
        <end position="25"/>
    </location>
</feature>
<dbReference type="EMBL" id="OY731398">
    <property type="protein sequence ID" value="CAJ1873356.1"/>
    <property type="molecule type" value="Genomic_DNA"/>
</dbReference>
<accession>A0AA86S3D7</accession>
<reference evidence="3" key="1">
    <citation type="submission" date="2023-10" db="EMBL/GenBank/DDBJ databases">
        <authorList>
            <person name="Domelevo Entfellner J.-B."/>
        </authorList>
    </citation>
    <scope>NUCLEOTIDE SEQUENCE</scope>
</reference>
<gene>
    <name evidence="3" type="ORF">AYBTSS11_LOCUS2486</name>
</gene>
<proteinExistence type="predicted"/>
<dbReference type="Pfam" id="PF24804">
    <property type="entry name" value="DUF7705"/>
    <property type="match status" value="1"/>
</dbReference>
<evidence type="ECO:0000256" key="1">
    <source>
        <dbReference type="SAM" id="MobiDB-lite"/>
    </source>
</evidence>
<evidence type="ECO:0000313" key="3">
    <source>
        <dbReference type="EMBL" id="CAJ1873356.1"/>
    </source>
</evidence>
<feature type="compositionally biased region" description="Polar residues" evidence="1">
    <location>
        <begin position="1"/>
        <end position="21"/>
    </location>
</feature>
<evidence type="ECO:0000313" key="4">
    <source>
        <dbReference type="Proteomes" id="UP001189624"/>
    </source>
</evidence>
<dbReference type="Proteomes" id="UP001189624">
    <property type="component" value="Chromosome 1"/>
</dbReference>
<keyword evidence="4" id="KW-1185">Reference proteome</keyword>